<feature type="domain" description="CWH43-like N-terminal" evidence="3">
    <location>
        <begin position="23"/>
        <end position="244"/>
    </location>
</feature>
<feature type="compositionally biased region" description="Low complexity" evidence="1">
    <location>
        <begin position="544"/>
        <end position="558"/>
    </location>
</feature>
<feature type="transmembrane region" description="Helical" evidence="2">
    <location>
        <begin position="192"/>
        <end position="210"/>
    </location>
</feature>
<dbReference type="AlphaFoldDB" id="A0A0G4HY44"/>
<feature type="region of interest" description="Disordered" evidence="1">
    <location>
        <begin position="348"/>
        <end position="381"/>
    </location>
</feature>
<feature type="compositionally biased region" description="Basic and acidic residues" evidence="1">
    <location>
        <begin position="358"/>
        <end position="367"/>
    </location>
</feature>
<feature type="region of interest" description="Disordered" evidence="1">
    <location>
        <begin position="395"/>
        <end position="624"/>
    </location>
</feature>
<proteinExistence type="predicted"/>
<feature type="compositionally biased region" description="Basic and acidic residues" evidence="1">
    <location>
        <begin position="475"/>
        <end position="506"/>
    </location>
</feature>
<feature type="transmembrane region" description="Helical" evidence="2">
    <location>
        <begin position="147"/>
        <end position="172"/>
    </location>
</feature>
<evidence type="ECO:0000256" key="2">
    <source>
        <dbReference type="SAM" id="Phobius"/>
    </source>
</evidence>
<feature type="transmembrane region" description="Helical" evidence="2">
    <location>
        <begin position="21"/>
        <end position="46"/>
    </location>
</feature>
<feature type="region of interest" description="Disordered" evidence="1">
    <location>
        <begin position="307"/>
        <end position="332"/>
    </location>
</feature>
<dbReference type="EMBL" id="CDMZ01004331">
    <property type="protein sequence ID" value="CEM49431.1"/>
    <property type="molecule type" value="Genomic_DNA"/>
</dbReference>
<dbReference type="Pfam" id="PF10277">
    <property type="entry name" value="Frag1"/>
    <property type="match status" value="1"/>
</dbReference>
<protein>
    <recommendedName>
        <fullName evidence="3">CWH43-like N-terminal domain-containing protein</fullName>
    </recommendedName>
</protein>
<keyword evidence="2" id="KW-1133">Transmembrane helix</keyword>
<gene>
    <name evidence="4" type="ORF">Cvel_9398</name>
</gene>
<evidence type="ECO:0000259" key="3">
    <source>
        <dbReference type="Pfam" id="PF10277"/>
    </source>
</evidence>
<dbReference type="InterPro" id="IPR019402">
    <property type="entry name" value="CWH43_N"/>
</dbReference>
<name>A0A0G4HY44_9ALVE</name>
<evidence type="ECO:0000313" key="4">
    <source>
        <dbReference type="EMBL" id="CEM49431.1"/>
    </source>
</evidence>
<evidence type="ECO:0000256" key="1">
    <source>
        <dbReference type="SAM" id="MobiDB-lite"/>
    </source>
</evidence>
<feature type="compositionally biased region" description="Polar residues" evidence="1">
    <location>
        <begin position="591"/>
        <end position="604"/>
    </location>
</feature>
<feature type="transmembrane region" description="Helical" evidence="2">
    <location>
        <begin position="71"/>
        <end position="94"/>
    </location>
</feature>
<accession>A0A0G4HY44</accession>
<keyword evidence="2" id="KW-0472">Membrane</keyword>
<reference evidence="4" key="1">
    <citation type="submission" date="2014-11" db="EMBL/GenBank/DDBJ databases">
        <authorList>
            <person name="Otto D Thomas"/>
            <person name="Naeem Raeece"/>
        </authorList>
    </citation>
    <scope>NUCLEOTIDE SEQUENCE</scope>
</reference>
<organism evidence="4">
    <name type="scientific">Chromera velia CCMP2878</name>
    <dbReference type="NCBI Taxonomy" id="1169474"/>
    <lineage>
        <taxon>Eukaryota</taxon>
        <taxon>Sar</taxon>
        <taxon>Alveolata</taxon>
        <taxon>Colpodellida</taxon>
        <taxon>Chromeraceae</taxon>
        <taxon>Chromera</taxon>
    </lineage>
</organism>
<feature type="compositionally biased region" description="Basic and acidic residues" evidence="1">
    <location>
        <begin position="322"/>
        <end position="331"/>
    </location>
</feature>
<feature type="compositionally biased region" description="Gly residues" evidence="1">
    <location>
        <begin position="522"/>
        <end position="531"/>
    </location>
</feature>
<feature type="compositionally biased region" description="Low complexity" evidence="1">
    <location>
        <begin position="401"/>
        <end position="412"/>
    </location>
</feature>
<dbReference type="VEuPathDB" id="CryptoDB:Cvel_9398"/>
<sequence length="624" mass="67920">MYRDHNGSLLRICRGLCTFKYAHWIPLVVTTVPSLFMFLSFCLAKYNNHIPSWAWSPTVSLTGLQEPERSIYQLGFVMSFVSFWLMIAQLAWFLPRIAQTTFERCLAFGAIVSVILANFGFLIQTLTPLQEDVLLVKYFGEEPTTQSLIHFFGAVAFFTFSWIHGILVAWLFVVSKAPVVQSWKFSRKVKIACVYGIFFIRLDKIALLYIDDYATLENLAGMFQRLQVYLVLTYFSSYSWDIYQHNMHCKRYGVSIDNRHALDLALPAGGFAPKGRNAHGPIVGEAASLLGTEDLVGEVNDGLVNGRFHHDYGSSPSNVKGPSRDRGDGRSRGGFGYAILSSTVRQATQGGRLLLETPSRRPSESGRRPSPLVVDSERGGSLCSDEIEREIRCSRGSRVDSCSSLPTSSVLSATHGGRSSVGLFEDPPSEAESLRPPSSNGRRGSRRKSSTSNSKLGHEKEKGGVSSSSVGLEGGQREKGRTSVERSRSGTGREGKGVRDKEKEKVVLLSPGTSTTASPTVGVGGEGGNGGTFKVEPEGRTRTRTNSPSGTTTRTSSPYPAHVQQETGEGVKQEKRVPVKSLLAARGGGHSQQQGGVNSHSSHTGGRGAPAGFVYGMEDWGDTV</sequence>
<keyword evidence="2" id="KW-0812">Transmembrane</keyword>
<feature type="transmembrane region" description="Helical" evidence="2">
    <location>
        <begin position="106"/>
        <end position="127"/>
    </location>
</feature>